<dbReference type="InterPro" id="IPR001849">
    <property type="entry name" value="PH_domain"/>
</dbReference>
<evidence type="ECO:0000313" key="3">
    <source>
        <dbReference type="EMBL" id="PIO38826.1"/>
    </source>
</evidence>
<evidence type="ECO:0000256" key="1">
    <source>
        <dbReference type="SAM" id="Phobius"/>
    </source>
</evidence>
<reference evidence="3" key="1">
    <citation type="submission" date="2017-08" db="EMBL/GenBank/DDBJ databases">
        <title>Assembly of the North American Bullfrog Genome.</title>
        <authorList>
            <person name="Warren R.L."/>
            <person name="Vandervalk B.P."/>
            <person name="Kucuk E."/>
            <person name="Birol I."/>
            <person name="Helbing C."/>
            <person name="Pandoh P."/>
            <person name="Behsaz B."/>
            <person name="Mohamadi H."/>
            <person name="Chu J."/>
            <person name="Jackman S."/>
            <person name="Hammond S.A."/>
            <person name="Veldhoen N."/>
            <person name="Kirk H."/>
            <person name="Zhao Y."/>
            <person name="Coope R."/>
            <person name="Pleasance S."/>
            <person name="Moore R."/>
            <person name="Holt R."/>
        </authorList>
    </citation>
    <scope>NUCLEOTIDE SEQUENCE</scope>
    <source>
        <strain evidence="3">Bruno</strain>
        <tissue evidence="3">Liver</tissue>
    </source>
</reference>
<accession>A0A2G9SFC3</accession>
<feature type="transmembrane region" description="Helical" evidence="1">
    <location>
        <begin position="78"/>
        <end position="98"/>
    </location>
</feature>
<dbReference type="PROSITE" id="PS50003">
    <property type="entry name" value="PH_DOMAIN"/>
    <property type="match status" value="1"/>
</dbReference>
<keyword evidence="1" id="KW-0472">Membrane</keyword>
<dbReference type="Gene3D" id="2.30.29.30">
    <property type="entry name" value="Pleckstrin-homology domain (PH domain)/Phosphotyrosine-binding domain (PTB)"/>
    <property type="match status" value="1"/>
</dbReference>
<feature type="non-terminal residue" evidence="3">
    <location>
        <position position="1"/>
    </location>
</feature>
<organism evidence="3">
    <name type="scientific">Aquarana catesbeiana</name>
    <name type="common">American bullfrog</name>
    <name type="synonym">Rana catesbeiana</name>
    <dbReference type="NCBI Taxonomy" id="8400"/>
    <lineage>
        <taxon>Eukaryota</taxon>
        <taxon>Metazoa</taxon>
        <taxon>Chordata</taxon>
        <taxon>Craniata</taxon>
        <taxon>Vertebrata</taxon>
        <taxon>Euteleostomi</taxon>
        <taxon>Amphibia</taxon>
        <taxon>Batrachia</taxon>
        <taxon>Anura</taxon>
        <taxon>Neobatrachia</taxon>
        <taxon>Ranoidea</taxon>
        <taxon>Ranidae</taxon>
        <taxon>Aquarana</taxon>
    </lineage>
</organism>
<evidence type="ECO:0000259" key="2">
    <source>
        <dbReference type="PROSITE" id="PS50003"/>
    </source>
</evidence>
<name>A0A2G9SFC3_AQUCT</name>
<gene>
    <name evidence="3" type="ORF">AB205_0142230</name>
</gene>
<keyword evidence="1" id="KW-0812">Transmembrane</keyword>
<dbReference type="InterPro" id="IPR011993">
    <property type="entry name" value="PH-like_dom_sf"/>
</dbReference>
<feature type="domain" description="PH" evidence="2">
    <location>
        <begin position="1"/>
        <end position="66"/>
    </location>
</feature>
<dbReference type="EMBL" id="KV923959">
    <property type="protein sequence ID" value="PIO38826.1"/>
    <property type="molecule type" value="Genomic_DNA"/>
</dbReference>
<dbReference type="AlphaFoldDB" id="A0A2G9SFC3"/>
<protein>
    <recommendedName>
        <fullName evidence="2">PH domain-containing protein</fullName>
    </recommendedName>
</protein>
<proteinExistence type="predicted"/>
<dbReference type="SUPFAM" id="SSF50729">
    <property type="entry name" value="PH domain-like"/>
    <property type="match status" value="1"/>
</dbReference>
<dbReference type="OrthoDB" id="185175at2759"/>
<keyword evidence="1" id="KW-1133">Transmembrane helix</keyword>
<sequence length="111" mass="12173">KGFLFLPRSSVSEVSCNPDDVGKFIFEVIPGVSFDPNKPVSDGYTLMANSQTEMEEWVKAIKKAAGFPSGGNYTMDTITYLVILWFAYLFLVDCSYCGTFISNVSGKIVCG</sequence>